<evidence type="ECO:0000313" key="1">
    <source>
        <dbReference type="EMBL" id="KAI9906877.1"/>
    </source>
</evidence>
<sequence>MKAWSDEWTNARLRLYLREDQLFQGETINVQVLADVMPSSYHTKINRLKDAAESLQLWKDHCKEARVQIQVVEILETDIHASNSTPAPSTLLRQETHIFHVSMDQVEDKNDRPVIRLKTQFDLKIRQDFWNRPVLLIVHITPKNKIFHAAVESNDFSDVFRFGSKEFGRDLILRDEWARSQLVSHTRDETQTMPLMTRRVEQRVVVTNPLQLDIESRGLPKQRIGILAQASNRHSALALSVRDLHLHLNQPYRTLTTGTSYYRIVSGDKGPFPVVLQPQEQYNFLFILERGEGMMPTESLGPVNNNQVTPTSAPKGTAESSQAHCSGLQRSLLTFSWQALGVSMDAITEIRTIMWSPKATSHSFASFSSGENEPPIAIERLTTYVLGRPLNRGDRPDVDFKCVRLLPDAVLQTTIAPLSSSISAGKAVTVRVTVVNRSVCTVFDLTLALPPLIKSVSGGKSDAPPAAVGFEASHRLGLLRPGMSASRSLHVAFLRPGMCKLSSLVLVDHLTRSCFIFDEWEVFVRN</sequence>
<dbReference type="EMBL" id="CM047587">
    <property type="protein sequence ID" value="KAI9906877.1"/>
    <property type="molecule type" value="Genomic_DNA"/>
</dbReference>
<dbReference type="Proteomes" id="UP001163321">
    <property type="component" value="Chromosome 8"/>
</dbReference>
<comment type="caution">
    <text evidence="1">The sequence shown here is derived from an EMBL/GenBank/DDBJ whole genome shotgun (WGS) entry which is preliminary data.</text>
</comment>
<accession>A0ACC0VK86</accession>
<organism evidence="1 2">
    <name type="scientific">Peronosclerospora sorghi</name>
    <dbReference type="NCBI Taxonomy" id="230839"/>
    <lineage>
        <taxon>Eukaryota</taxon>
        <taxon>Sar</taxon>
        <taxon>Stramenopiles</taxon>
        <taxon>Oomycota</taxon>
        <taxon>Peronosporomycetes</taxon>
        <taxon>Peronosporales</taxon>
        <taxon>Peronosporaceae</taxon>
        <taxon>Peronosclerospora</taxon>
    </lineage>
</organism>
<protein>
    <submittedName>
        <fullName evidence="1">Uncharacterized protein</fullName>
    </submittedName>
</protein>
<name>A0ACC0VK86_9STRA</name>
<evidence type="ECO:0000313" key="2">
    <source>
        <dbReference type="Proteomes" id="UP001163321"/>
    </source>
</evidence>
<reference evidence="1 2" key="1">
    <citation type="journal article" date="2022" name="bioRxiv">
        <title>The genome of the oomycete Peronosclerospora sorghi, a cosmopolitan pathogen of maize and sorghum, is inflated with dispersed pseudogenes.</title>
        <authorList>
            <person name="Fletcher K."/>
            <person name="Martin F."/>
            <person name="Isakeit T."/>
            <person name="Cavanaugh K."/>
            <person name="Magill C."/>
            <person name="Michelmore R."/>
        </authorList>
    </citation>
    <scope>NUCLEOTIDE SEQUENCE [LARGE SCALE GENOMIC DNA]</scope>
    <source>
        <strain evidence="1">P6</strain>
    </source>
</reference>
<proteinExistence type="predicted"/>
<gene>
    <name evidence="1" type="ORF">PsorP6_004064</name>
</gene>
<keyword evidence="2" id="KW-1185">Reference proteome</keyword>